<dbReference type="EMBL" id="CP015596">
    <property type="protein sequence ID" value="ANE81695.1"/>
    <property type="molecule type" value="Genomic_DNA"/>
</dbReference>
<keyword evidence="2" id="KW-0472">Membrane</keyword>
<protein>
    <submittedName>
        <fullName evidence="3">Uncharacterized protein</fullName>
    </submittedName>
</protein>
<evidence type="ECO:0000313" key="3">
    <source>
        <dbReference type="EMBL" id="ANE81695.1"/>
    </source>
</evidence>
<gene>
    <name evidence="3" type="ORF">A7U43_22555</name>
</gene>
<evidence type="ECO:0000256" key="2">
    <source>
        <dbReference type="SAM" id="Phobius"/>
    </source>
</evidence>
<keyword evidence="2" id="KW-0812">Transmembrane</keyword>
<keyword evidence="4" id="KW-1185">Reference proteome</keyword>
<name>A0A172URM0_9MYCO</name>
<evidence type="ECO:0000256" key="1">
    <source>
        <dbReference type="SAM" id="MobiDB-lite"/>
    </source>
</evidence>
<evidence type="ECO:0000313" key="4">
    <source>
        <dbReference type="Proteomes" id="UP000077143"/>
    </source>
</evidence>
<dbReference type="Proteomes" id="UP000077143">
    <property type="component" value="Chromosome"/>
</dbReference>
<reference evidence="3 4" key="1">
    <citation type="submission" date="2016-05" db="EMBL/GenBank/DDBJ databases">
        <title>Complete genome sequence of a phthalic acid esters degrading Mycobacterium sp. YC-RL4.</title>
        <authorList>
            <person name="Ren L."/>
            <person name="Fan S."/>
            <person name="Ruth N."/>
            <person name="Jia Y."/>
            <person name="Wang J."/>
            <person name="Qiao C."/>
        </authorList>
    </citation>
    <scope>NUCLEOTIDE SEQUENCE [LARGE SCALE GENOMIC DNA]</scope>
    <source>
        <strain evidence="3 4">YC-RL4</strain>
    </source>
</reference>
<organism evidence="3 4">
    <name type="scientific">Mycobacterium adipatum</name>
    <dbReference type="NCBI Taxonomy" id="1682113"/>
    <lineage>
        <taxon>Bacteria</taxon>
        <taxon>Bacillati</taxon>
        <taxon>Actinomycetota</taxon>
        <taxon>Actinomycetes</taxon>
        <taxon>Mycobacteriales</taxon>
        <taxon>Mycobacteriaceae</taxon>
        <taxon>Mycobacterium</taxon>
    </lineage>
</organism>
<feature type="region of interest" description="Disordered" evidence="1">
    <location>
        <begin position="38"/>
        <end position="62"/>
    </location>
</feature>
<keyword evidence="2" id="KW-1133">Transmembrane helix</keyword>
<accession>A0A172URM0</accession>
<feature type="transmembrane region" description="Helical" evidence="2">
    <location>
        <begin position="12"/>
        <end position="33"/>
    </location>
</feature>
<dbReference type="STRING" id="1682113.A7U43_22555"/>
<dbReference type="KEGG" id="madi:A7U43_22555"/>
<sequence length="62" mass="6518">MKVQRRVVIVQLLWWPTLLVAGLAIGTATVVAVKRRGSAGAAPESVTAAAPGVHPARDRPHL</sequence>
<dbReference type="AlphaFoldDB" id="A0A172URM0"/>
<proteinExistence type="predicted"/>